<dbReference type="EMBL" id="FQZB01000033">
    <property type="protein sequence ID" value="SHK83273.1"/>
    <property type="molecule type" value="Genomic_DNA"/>
</dbReference>
<name>A0A1M6VP56_9CLOT</name>
<proteinExistence type="predicted"/>
<dbReference type="STRING" id="1121302.SAMN02745163_04539"/>
<reference evidence="2 3" key="1">
    <citation type="submission" date="2016-11" db="EMBL/GenBank/DDBJ databases">
        <authorList>
            <person name="Jaros S."/>
            <person name="Januszkiewicz K."/>
            <person name="Wedrychowicz H."/>
        </authorList>
    </citation>
    <scope>NUCLEOTIDE SEQUENCE [LARGE SCALE GENOMIC DNA]</scope>
    <source>
        <strain evidence="2 3">DSM 21758</strain>
    </source>
</reference>
<dbReference type="Proteomes" id="UP000184310">
    <property type="component" value="Unassembled WGS sequence"/>
</dbReference>
<accession>A0A1M6VP56</accession>
<dbReference type="InterPro" id="IPR003607">
    <property type="entry name" value="HD/PDEase_dom"/>
</dbReference>
<sequence>MKKIDYEYINRYLNEDEKKLFEKLRRTDKFHSIRVSKDAIKYAEVATKFDNINEDILGKLGLLHDIGKIERPLNSIEKSIIVILNKLTKGKLKKYTNFKIIDSYYNHPIKGVNILGDFEYDKVFLEAIEKHHNKKINENNKLLNILKLCDDKN</sequence>
<evidence type="ECO:0000313" key="3">
    <source>
        <dbReference type="Proteomes" id="UP000184310"/>
    </source>
</evidence>
<dbReference type="CDD" id="cd00077">
    <property type="entry name" value="HDc"/>
    <property type="match status" value="1"/>
</dbReference>
<evidence type="ECO:0000259" key="1">
    <source>
        <dbReference type="Pfam" id="PF01966"/>
    </source>
</evidence>
<keyword evidence="3" id="KW-1185">Reference proteome</keyword>
<dbReference type="InterPro" id="IPR006674">
    <property type="entry name" value="HD_domain"/>
</dbReference>
<dbReference type="SUPFAM" id="SSF109604">
    <property type="entry name" value="HD-domain/PDEase-like"/>
    <property type="match status" value="1"/>
</dbReference>
<protein>
    <submittedName>
        <fullName evidence="2">HDIG domain-containing protein</fullName>
    </submittedName>
</protein>
<dbReference type="AlphaFoldDB" id="A0A1M6VP56"/>
<dbReference type="RefSeq" id="WP_242958466.1">
    <property type="nucleotide sequence ID" value="NZ_FQZB01000033.1"/>
</dbReference>
<gene>
    <name evidence="2" type="ORF">SAMN02745163_04539</name>
</gene>
<feature type="domain" description="HD" evidence="1">
    <location>
        <begin position="31"/>
        <end position="150"/>
    </location>
</feature>
<evidence type="ECO:0000313" key="2">
    <source>
        <dbReference type="EMBL" id="SHK83273.1"/>
    </source>
</evidence>
<dbReference type="Gene3D" id="1.10.3210.10">
    <property type="entry name" value="Hypothetical protein af1432"/>
    <property type="match status" value="1"/>
</dbReference>
<dbReference type="InterPro" id="IPR006675">
    <property type="entry name" value="HDIG_dom"/>
</dbReference>
<dbReference type="Pfam" id="PF01966">
    <property type="entry name" value="HD"/>
    <property type="match status" value="1"/>
</dbReference>
<organism evidence="2 3">
    <name type="scientific">Clostridium cavendishii DSM 21758</name>
    <dbReference type="NCBI Taxonomy" id="1121302"/>
    <lineage>
        <taxon>Bacteria</taxon>
        <taxon>Bacillati</taxon>
        <taxon>Bacillota</taxon>
        <taxon>Clostridia</taxon>
        <taxon>Eubacteriales</taxon>
        <taxon>Clostridiaceae</taxon>
        <taxon>Clostridium</taxon>
    </lineage>
</organism>
<dbReference type="NCBIfam" id="TIGR00277">
    <property type="entry name" value="HDIG"/>
    <property type="match status" value="1"/>
</dbReference>